<sequence length="201" mass="22828">MEFLDKKSRLVLQLIAHGGPGGLTLSQLRTSLAYIMSEGTLSSILENLYFSNYINVLKDDHEVRYIASNEVRNAMIALELQKFKITKFLEGVKKKTEELSKQDKAIQLEELRKLTQEGLSVVAQGLFSLLKDKPEFSVPEYVELIDVLNRDFFSRTLPLLGSQTSQEELEKFLSLVSRYKGEVEAEMLKKALNALKGEQKP</sequence>
<dbReference type="EMBL" id="JZWS02000003">
    <property type="protein sequence ID" value="MCL7343954.1"/>
    <property type="molecule type" value="Genomic_DNA"/>
</dbReference>
<accession>A0AAE3K251</accession>
<organism evidence="1">
    <name type="scientific">Candidatus Aramenus sulfurataquae</name>
    <dbReference type="NCBI Taxonomy" id="1326980"/>
    <lineage>
        <taxon>Archaea</taxon>
        <taxon>Thermoproteota</taxon>
        <taxon>Thermoprotei</taxon>
        <taxon>Sulfolobales</taxon>
        <taxon>Sulfolobaceae</taxon>
        <taxon>Candidatus Aramenus</taxon>
    </lineage>
</organism>
<dbReference type="AlphaFoldDB" id="A0AAE3K251"/>
<reference evidence="1" key="1">
    <citation type="submission" date="2022-05" db="EMBL/GenBank/DDBJ databases">
        <title>Metagenome Sequencing of an Archaeal-Dominated Microbial Community from a Hot Spring at the Los Azufres Geothermal Field, Mexico.</title>
        <authorList>
            <person name="Marin-Paredes R."/>
            <person name="Martinez-Romero E."/>
            <person name="Servin-Garciduenas L.E."/>
        </authorList>
    </citation>
    <scope>NUCLEOTIDE SEQUENCE</scope>
    <source>
        <strain evidence="1">AZ1-454</strain>
    </source>
</reference>
<evidence type="ECO:0000313" key="1">
    <source>
        <dbReference type="EMBL" id="MCL7343954.1"/>
    </source>
</evidence>
<name>A0AAE3K251_9CREN</name>
<proteinExistence type="predicted"/>
<comment type="caution">
    <text evidence="1">The sequence shown here is derived from an EMBL/GenBank/DDBJ whole genome shotgun (WGS) entry which is preliminary data.</text>
</comment>
<gene>
    <name evidence="1" type="ORF">TQ35_005190</name>
</gene>
<protein>
    <submittedName>
        <fullName evidence="1">Uncharacterized protein</fullName>
    </submittedName>
</protein>